<feature type="chain" id="PRO_5030801792" evidence="2">
    <location>
        <begin position="21"/>
        <end position="186"/>
    </location>
</feature>
<dbReference type="EMBL" id="HBIM01011125">
    <property type="protein sequence ID" value="CAE0411962.1"/>
    <property type="molecule type" value="Transcribed_RNA"/>
</dbReference>
<evidence type="ECO:0000313" key="3">
    <source>
        <dbReference type="EMBL" id="CAE0411962.1"/>
    </source>
</evidence>
<feature type="signal peptide" evidence="2">
    <location>
        <begin position="1"/>
        <end position="20"/>
    </location>
</feature>
<gene>
    <name evidence="3" type="ORF">ACOF00016_LOCUS9244</name>
</gene>
<dbReference type="AlphaFoldDB" id="A0A7S3L4S5"/>
<name>A0A7S3L4S5_9STRA</name>
<accession>A0A7S3L4S5</accession>
<organism evidence="3">
    <name type="scientific">Amphora coffeiformis</name>
    <dbReference type="NCBI Taxonomy" id="265554"/>
    <lineage>
        <taxon>Eukaryota</taxon>
        <taxon>Sar</taxon>
        <taxon>Stramenopiles</taxon>
        <taxon>Ochrophyta</taxon>
        <taxon>Bacillariophyta</taxon>
        <taxon>Bacillariophyceae</taxon>
        <taxon>Bacillariophycidae</taxon>
        <taxon>Thalassiophysales</taxon>
        <taxon>Catenulaceae</taxon>
        <taxon>Amphora</taxon>
    </lineage>
</organism>
<sequence length="186" mass="21118">MNRCLNLAFLLVLLGEPLHAFVPLSRSKSGAFRLLQGATTVEPPTREKTDRKTDRKTGRDDKYTDDGKEDVDYPDLEYLIDSAEAREMEDPFHILLLQSTFDKPKITVSYVAGSLEYVLAMPYDEAVEQSKFAKEEGFSCLGTWPREECLSFGRQLQMRDIACRVVPYVEGGQRGWQVSKRAETAL</sequence>
<evidence type="ECO:0000256" key="1">
    <source>
        <dbReference type="SAM" id="MobiDB-lite"/>
    </source>
</evidence>
<evidence type="ECO:0000256" key="2">
    <source>
        <dbReference type="SAM" id="SignalP"/>
    </source>
</evidence>
<reference evidence="3" key="1">
    <citation type="submission" date="2021-01" db="EMBL/GenBank/DDBJ databases">
        <authorList>
            <person name="Corre E."/>
            <person name="Pelletier E."/>
            <person name="Niang G."/>
            <person name="Scheremetjew M."/>
            <person name="Finn R."/>
            <person name="Kale V."/>
            <person name="Holt S."/>
            <person name="Cochrane G."/>
            <person name="Meng A."/>
            <person name="Brown T."/>
            <person name="Cohen L."/>
        </authorList>
    </citation>
    <scope>NUCLEOTIDE SEQUENCE</scope>
    <source>
        <strain evidence="3">CCMP127</strain>
    </source>
</reference>
<feature type="region of interest" description="Disordered" evidence="1">
    <location>
        <begin position="35"/>
        <end position="69"/>
    </location>
</feature>
<proteinExistence type="predicted"/>
<feature type="compositionally biased region" description="Basic and acidic residues" evidence="1">
    <location>
        <begin position="44"/>
        <end position="66"/>
    </location>
</feature>
<keyword evidence="2" id="KW-0732">Signal</keyword>
<protein>
    <submittedName>
        <fullName evidence="3">Uncharacterized protein</fullName>
    </submittedName>
</protein>